<evidence type="ECO:0000259" key="13">
    <source>
        <dbReference type="Pfam" id="PF00763"/>
    </source>
</evidence>
<evidence type="ECO:0000256" key="10">
    <source>
        <dbReference type="ARBA" id="ARBA00023167"/>
    </source>
</evidence>
<evidence type="ECO:0000256" key="2">
    <source>
        <dbReference type="ARBA" id="ARBA00011738"/>
    </source>
</evidence>
<dbReference type="GO" id="GO:0004488">
    <property type="term" value="F:methylenetetrahydrofolate dehydrogenase (NADP+) activity"/>
    <property type="evidence" value="ECO:0007669"/>
    <property type="project" value="UniProtKB-UniRule"/>
</dbReference>
<comment type="function">
    <text evidence="12">Catalyzes the oxidation of 5,10-methylenetetrahydrofolate to 5,10-methenyltetrahydrofolate and then the hydrolysis of 5,10-methenyltetrahydrofolate to 10-formyltetrahydrofolate.</text>
</comment>
<dbReference type="PANTHER" id="PTHR48099:SF5">
    <property type="entry name" value="C-1-TETRAHYDROFOLATE SYNTHASE, CYTOPLASMIC"/>
    <property type="match status" value="1"/>
</dbReference>
<comment type="pathway">
    <text evidence="1 12">One-carbon metabolism; tetrahydrofolate interconversion.</text>
</comment>
<keyword evidence="6 12" id="KW-0378">Hydrolase</keyword>
<evidence type="ECO:0000256" key="12">
    <source>
        <dbReference type="HAMAP-Rule" id="MF_01576"/>
    </source>
</evidence>
<keyword evidence="11 12" id="KW-0511">Multifunctional enzyme</keyword>
<evidence type="ECO:0000256" key="8">
    <source>
        <dbReference type="ARBA" id="ARBA00023002"/>
    </source>
</evidence>
<dbReference type="EMBL" id="FRAM01000001">
    <property type="protein sequence ID" value="SHK15282.1"/>
    <property type="molecule type" value="Genomic_DNA"/>
</dbReference>
<dbReference type="FunFam" id="3.40.50.720:FF:000189">
    <property type="entry name" value="Bifunctional protein FolD"/>
    <property type="match status" value="1"/>
</dbReference>
<dbReference type="Pfam" id="PF02882">
    <property type="entry name" value="THF_DHG_CYH_C"/>
    <property type="match status" value="1"/>
</dbReference>
<evidence type="ECO:0000256" key="11">
    <source>
        <dbReference type="ARBA" id="ARBA00023268"/>
    </source>
</evidence>
<evidence type="ECO:0000313" key="15">
    <source>
        <dbReference type="EMBL" id="SHK15282.1"/>
    </source>
</evidence>
<evidence type="ECO:0000256" key="4">
    <source>
        <dbReference type="ARBA" id="ARBA00022605"/>
    </source>
</evidence>
<evidence type="ECO:0000256" key="3">
    <source>
        <dbReference type="ARBA" id="ARBA00022563"/>
    </source>
</evidence>
<comment type="caution">
    <text evidence="12">Lacks conserved residue(s) required for the propagation of feature annotation.</text>
</comment>
<dbReference type="HAMAP" id="MF_01576">
    <property type="entry name" value="THF_DHG_CYH"/>
    <property type="match status" value="1"/>
</dbReference>
<name>A0A1M6Q508_9FLAO</name>
<dbReference type="Gene3D" id="3.40.50.10860">
    <property type="entry name" value="Leucine Dehydrogenase, chain A, domain 1"/>
    <property type="match status" value="1"/>
</dbReference>
<proteinExistence type="inferred from homology"/>
<dbReference type="UniPathway" id="UPA00193"/>
<dbReference type="Gene3D" id="3.40.50.720">
    <property type="entry name" value="NAD(P)-binding Rossmann-like Domain"/>
    <property type="match status" value="1"/>
</dbReference>
<comment type="similarity">
    <text evidence="12">Belongs to the tetrahydrofolate dehydrogenase/cyclohydrolase family.</text>
</comment>
<evidence type="ECO:0000256" key="1">
    <source>
        <dbReference type="ARBA" id="ARBA00004777"/>
    </source>
</evidence>
<comment type="catalytic activity">
    <reaction evidence="12">
        <text>(6R)-5,10-methylene-5,6,7,8-tetrahydrofolate + NADP(+) = (6R)-5,10-methenyltetrahydrofolate + NADPH</text>
        <dbReference type="Rhea" id="RHEA:22812"/>
        <dbReference type="ChEBI" id="CHEBI:15636"/>
        <dbReference type="ChEBI" id="CHEBI:57455"/>
        <dbReference type="ChEBI" id="CHEBI:57783"/>
        <dbReference type="ChEBI" id="CHEBI:58349"/>
        <dbReference type="EC" id="1.5.1.5"/>
    </reaction>
</comment>
<dbReference type="EC" id="3.5.4.9" evidence="12"/>
<keyword evidence="3 12" id="KW-0554">One-carbon metabolism</keyword>
<dbReference type="InterPro" id="IPR046346">
    <property type="entry name" value="Aminoacid_DH-like_N_sf"/>
</dbReference>
<protein>
    <recommendedName>
        <fullName evidence="12">Bifunctional protein FolD</fullName>
    </recommendedName>
    <domain>
        <recommendedName>
            <fullName evidence="12">Methylenetetrahydrofolate dehydrogenase</fullName>
            <ecNumber evidence="12">1.5.1.5</ecNumber>
        </recommendedName>
    </domain>
    <domain>
        <recommendedName>
            <fullName evidence="12">Methenyltetrahydrofolate cyclohydrolase</fullName>
            <ecNumber evidence="12">3.5.4.9</ecNumber>
        </recommendedName>
    </domain>
</protein>
<feature type="domain" description="Tetrahydrofolate dehydrogenase/cyclohydrolase NAD(P)-binding" evidence="14">
    <location>
        <begin position="159"/>
        <end position="309"/>
    </location>
</feature>
<dbReference type="STRING" id="216903.SAMN05444371_1517"/>
<dbReference type="GO" id="GO:0035999">
    <property type="term" value="P:tetrahydrofolate interconversion"/>
    <property type="evidence" value="ECO:0007669"/>
    <property type="project" value="UniProtKB-UniRule"/>
</dbReference>
<dbReference type="EC" id="1.5.1.5" evidence="12"/>
<keyword evidence="4 12" id="KW-0028">Amino-acid biosynthesis</keyword>
<keyword evidence="9 12" id="KW-0368">Histidine biosynthesis</keyword>
<keyword evidence="10 12" id="KW-0486">Methionine biosynthesis</keyword>
<feature type="binding site" evidence="12">
    <location>
        <position position="255"/>
    </location>
    <ligand>
        <name>NADP(+)</name>
        <dbReference type="ChEBI" id="CHEBI:58349"/>
    </ligand>
</feature>
<keyword evidence="16" id="KW-1185">Reference proteome</keyword>
<dbReference type="GO" id="GO:0000105">
    <property type="term" value="P:L-histidine biosynthetic process"/>
    <property type="evidence" value="ECO:0007669"/>
    <property type="project" value="UniProtKB-KW"/>
</dbReference>
<organism evidence="15 16">
    <name type="scientific">Epilithonimonas mollis</name>
    <dbReference type="NCBI Taxonomy" id="216903"/>
    <lineage>
        <taxon>Bacteria</taxon>
        <taxon>Pseudomonadati</taxon>
        <taxon>Bacteroidota</taxon>
        <taxon>Flavobacteriia</taxon>
        <taxon>Flavobacteriales</taxon>
        <taxon>Weeksellaceae</taxon>
        <taxon>Chryseobacterium group</taxon>
        <taxon>Epilithonimonas</taxon>
    </lineage>
</organism>
<dbReference type="InterPro" id="IPR020867">
    <property type="entry name" value="THF_DH/CycHdrlase_CS"/>
</dbReference>
<evidence type="ECO:0000313" key="16">
    <source>
        <dbReference type="Proteomes" id="UP000184498"/>
    </source>
</evidence>
<gene>
    <name evidence="12" type="primary">folD</name>
    <name evidence="15" type="ORF">SAMN05444371_1517</name>
</gene>
<dbReference type="Proteomes" id="UP000184498">
    <property type="component" value="Unassembled WGS sequence"/>
</dbReference>
<dbReference type="PROSITE" id="PS00766">
    <property type="entry name" value="THF_DHG_CYH_1"/>
    <property type="match status" value="1"/>
</dbReference>
<dbReference type="SUPFAM" id="SSF51735">
    <property type="entry name" value="NAD(P)-binding Rossmann-fold domains"/>
    <property type="match status" value="1"/>
</dbReference>
<dbReference type="FunFam" id="3.40.50.10860:FF:000005">
    <property type="entry name" value="C-1-tetrahydrofolate synthase, cytoplasmic, putative"/>
    <property type="match status" value="1"/>
</dbReference>
<dbReference type="AlphaFoldDB" id="A0A1M6Q508"/>
<keyword evidence="7 12" id="KW-0521">NADP</keyword>
<dbReference type="Pfam" id="PF00763">
    <property type="entry name" value="THF_DHG_CYH"/>
    <property type="match status" value="1"/>
</dbReference>
<dbReference type="GO" id="GO:0004477">
    <property type="term" value="F:methenyltetrahydrofolate cyclohydrolase activity"/>
    <property type="evidence" value="ECO:0007669"/>
    <property type="project" value="UniProtKB-UniRule"/>
</dbReference>
<dbReference type="SUPFAM" id="SSF53223">
    <property type="entry name" value="Aminoacid dehydrogenase-like, N-terminal domain"/>
    <property type="match status" value="1"/>
</dbReference>
<dbReference type="CDD" id="cd01080">
    <property type="entry name" value="NAD_bind_m-THF_DH_Cyclohyd"/>
    <property type="match status" value="1"/>
</dbReference>
<dbReference type="InterPro" id="IPR036291">
    <property type="entry name" value="NAD(P)-bd_dom_sf"/>
</dbReference>
<evidence type="ECO:0000259" key="14">
    <source>
        <dbReference type="Pfam" id="PF02882"/>
    </source>
</evidence>
<evidence type="ECO:0000256" key="5">
    <source>
        <dbReference type="ARBA" id="ARBA00022755"/>
    </source>
</evidence>
<reference evidence="16" key="1">
    <citation type="submission" date="2016-11" db="EMBL/GenBank/DDBJ databases">
        <authorList>
            <person name="Varghese N."/>
            <person name="Submissions S."/>
        </authorList>
    </citation>
    <scope>NUCLEOTIDE SEQUENCE [LARGE SCALE GENOMIC DNA]</scope>
    <source>
        <strain evidence="16">DSM 18016</strain>
    </source>
</reference>
<keyword evidence="5 12" id="KW-0658">Purine biosynthesis</keyword>
<dbReference type="GO" id="GO:0005829">
    <property type="term" value="C:cytosol"/>
    <property type="evidence" value="ECO:0007669"/>
    <property type="project" value="TreeGrafter"/>
</dbReference>
<evidence type="ECO:0000256" key="9">
    <source>
        <dbReference type="ARBA" id="ARBA00023102"/>
    </source>
</evidence>
<dbReference type="PANTHER" id="PTHR48099">
    <property type="entry name" value="C-1-TETRAHYDROFOLATE SYNTHASE, CYTOPLASMIC-RELATED"/>
    <property type="match status" value="1"/>
</dbReference>
<feature type="binding site" evidence="12">
    <location>
        <begin position="185"/>
        <end position="187"/>
    </location>
    <ligand>
        <name>NADP(+)</name>
        <dbReference type="ChEBI" id="CHEBI:58349"/>
    </ligand>
</feature>
<evidence type="ECO:0000256" key="7">
    <source>
        <dbReference type="ARBA" id="ARBA00022857"/>
    </source>
</evidence>
<dbReference type="GO" id="GO:0009086">
    <property type="term" value="P:methionine biosynthetic process"/>
    <property type="evidence" value="ECO:0007669"/>
    <property type="project" value="UniProtKB-KW"/>
</dbReference>
<dbReference type="PRINTS" id="PR00085">
    <property type="entry name" value="THFDHDRGNASE"/>
</dbReference>
<dbReference type="GO" id="GO:0006164">
    <property type="term" value="P:purine nucleotide biosynthetic process"/>
    <property type="evidence" value="ECO:0007669"/>
    <property type="project" value="UniProtKB-KW"/>
</dbReference>
<dbReference type="InterPro" id="IPR000672">
    <property type="entry name" value="THF_DH/CycHdrlase"/>
</dbReference>
<keyword evidence="8 12" id="KW-0560">Oxidoreductase</keyword>
<comment type="subunit">
    <text evidence="2 12">Homodimer.</text>
</comment>
<feature type="domain" description="Tetrahydrofolate dehydrogenase/cyclohydrolase catalytic" evidence="13">
    <location>
        <begin position="25"/>
        <end position="140"/>
    </location>
</feature>
<sequence>MLGKEHFIFLINQKSKKKVKMAQILDGLKVSKEVKAEIKEEVERILANNRRAPHLVAILVGNNGASKAYVNSKVKDCEEVGFQSSLIKFPSTVSESELLEKIDELNKSKAVDGFIVQLPLPKQIDQEKIIMAIDPRKDVDGFHPENFGKMALEMDTFLPATPFGILTLLERYNIETKGKNCVIIGRSRIVGKPMSILMGRKDFPGNSTVTLTHSYTEHIEEYTKQADIVITALGDPNFLKKEMIKEGTVIIDVGITRVDDDSEKGYHLAGDVDFESCAQKASWITPVPGGVGPMTRAMLMKNTIIAYKTSVYND</sequence>
<accession>A0A1M6Q508</accession>
<dbReference type="InterPro" id="IPR020631">
    <property type="entry name" value="THF_DH/CycHdrlase_NAD-bd_dom"/>
</dbReference>
<comment type="catalytic activity">
    <reaction evidence="12">
        <text>(6R)-5,10-methenyltetrahydrofolate + H2O = (6R)-10-formyltetrahydrofolate + H(+)</text>
        <dbReference type="Rhea" id="RHEA:23700"/>
        <dbReference type="ChEBI" id="CHEBI:15377"/>
        <dbReference type="ChEBI" id="CHEBI:15378"/>
        <dbReference type="ChEBI" id="CHEBI:57455"/>
        <dbReference type="ChEBI" id="CHEBI:195366"/>
        <dbReference type="EC" id="3.5.4.9"/>
    </reaction>
</comment>
<evidence type="ECO:0000256" key="6">
    <source>
        <dbReference type="ARBA" id="ARBA00022801"/>
    </source>
</evidence>
<dbReference type="InterPro" id="IPR020630">
    <property type="entry name" value="THF_DH/CycHdrlase_cat_dom"/>
</dbReference>